<dbReference type="NCBIfam" id="TIGR00964">
    <property type="entry name" value="secE_bact"/>
    <property type="match status" value="1"/>
</dbReference>
<keyword evidence="8 9" id="KW-0472">Membrane</keyword>
<keyword evidence="3 9" id="KW-1003">Cell membrane</keyword>
<protein>
    <recommendedName>
        <fullName evidence="9">Protein translocase subunit SecE</fullName>
    </recommendedName>
</protein>
<comment type="subunit">
    <text evidence="9">Component of the Sec protein translocase complex. Heterotrimer consisting of SecY, SecE and SecG subunits. The heterotrimers can form oligomers, although 1 heterotrimer is thought to be able to translocate proteins. Interacts with the ribosome. Interacts with SecDF, and other proteins may be involved. Interacts with SecA.</text>
</comment>
<dbReference type="GO" id="GO:0043952">
    <property type="term" value="P:protein transport by the Sec complex"/>
    <property type="evidence" value="ECO:0007669"/>
    <property type="project" value="UniProtKB-UniRule"/>
</dbReference>
<evidence type="ECO:0000313" key="10">
    <source>
        <dbReference type="EMBL" id="PIQ67100.1"/>
    </source>
</evidence>
<sequence>MKLINYIRETQGEMKHVSWPTRRQATTFTVVVIAVSIIVSIYLGLFDLLFSFLLGKLIA</sequence>
<keyword evidence="7 9" id="KW-0811">Translocation</keyword>
<evidence type="ECO:0000256" key="1">
    <source>
        <dbReference type="ARBA" id="ARBA00004370"/>
    </source>
</evidence>
<evidence type="ECO:0000256" key="6">
    <source>
        <dbReference type="ARBA" id="ARBA00022989"/>
    </source>
</evidence>
<evidence type="ECO:0000313" key="11">
    <source>
        <dbReference type="Proteomes" id="UP000229834"/>
    </source>
</evidence>
<evidence type="ECO:0000256" key="9">
    <source>
        <dbReference type="HAMAP-Rule" id="MF_00422"/>
    </source>
</evidence>
<evidence type="ECO:0000256" key="5">
    <source>
        <dbReference type="ARBA" id="ARBA00022927"/>
    </source>
</evidence>
<proteinExistence type="inferred from homology"/>
<keyword evidence="5 9" id="KW-0653">Protein transport</keyword>
<keyword evidence="4 9" id="KW-0812">Transmembrane</keyword>
<evidence type="ECO:0000256" key="3">
    <source>
        <dbReference type="ARBA" id="ARBA00022475"/>
    </source>
</evidence>
<dbReference type="AlphaFoldDB" id="A0A2H0K766"/>
<keyword evidence="2 9" id="KW-0813">Transport</keyword>
<dbReference type="Proteomes" id="UP000229834">
    <property type="component" value="Unassembled WGS sequence"/>
</dbReference>
<evidence type="ECO:0000256" key="4">
    <source>
        <dbReference type="ARBA" id="ARBA00022692"/>
    </source>
</evidence>
<evidence type="ECO:0000256" key="8">
    <source>
        <dbReference type="ARBA" id="ARBA00023136"/>
    </source>
</evidence>
<dbReference type="Pfam" id="PF00584">
    <property type="entry name" value="SecE"/>
    <property type="match status" value="1"/>
</dbReference>
<gene>
    <name evidence="9" type="primary">secE</name>
    <name evidence="10" type="ORF">COV95_00560</name>
</gene>
<comment type="similarity">
    <text evidence="9">Belongs to the SecE/SEC61-gamma family.</text>
</comment>
<dbReference type="PANTHER" id="PTHR33910:SF1">
    <property type="entry name" value="PROTEIN TRANSLOCASE SUBUNIT SECE"/>
    <property type="match status" value="1"/>
</dbReference>
<comment type="function">
    <text evidence="9">Essential subunit of the Sec protein translocation channel SecYEG. Clamps together the 2 halves of SecY. May contact the channel plug during translocation.</text>
</comment>
<dbReference type="Gene3D" id="1.20.5.1030">
    <property type="entry name" value="Preprotein translocase secy subunit"/>
    <property type="match status" value="1"/>
</dbReference>
<comment type="caution">
    <text evidence="10">The sequence shown here is derived from an EMBL/GenBank/DDBJ whole genome shotgun (WGS) entry which is preliminary data.</text>
</comment>
<dbReference type="GO" id="GO:0008320">
    <property type="term" value="F:protein transmembrane transporter activity"/>
    <property type="evidence" value="ECO:0007669"/>
    <property type="project" value="UniProtKB-UniRule"/>
</dbReference>
<keyword evidence="6 9" id="KW-1133">Transmembrane helix</keyword>
<feature type="transmembrane region" description="Helical" evidence="9">
    <location>
        <begin position="28"/>
        <end position="54"/>
    </location>
</feature>
<name>A0A2H0K766_9BACT</name>
<dbReference type="EMBL" id="PCVC01000016">
    <property type="protein sequence ID" value="PIQ67100.1"/>
    <property type="molecule type" value="Genomic_DNA"/>
</dbReference>
<comment type="subcellular location">
    <subcellularLocation>
        <location evidence="9">Cell membrane</location>
        <topology evidence="9">Single-pass membrane protein</topology>
    </subcellularLocation>
    <subcellularLocation>
        <location evidence="1">Membrane</location>
    </subcellularLocation>
</comment>
<dbReference type="HAMAP" id="MF_00422">
    <property type="entry name" value="SecE"/>
    <property type="match status" value="1"/>
</dbReference>
<evidence type="ECO:0000256" key="2">
    <source>
        <dbReference type="ARBA" id="ARBA00022448"/>
    </source>
</evidence>
<dbReference type="PANTHER" id="PTHR33910">
    <property type="entry name" value="PROTEIN TRANSLOCASE SUBUNIT SECE"/>
    <property type="match status" value="1"/>
</dbReference>
<dbReference type="GO" id="GO:0009306">
    <property type="term" value="P:protein secretion"/>
    <property type="evidence" value="ECO:0007669"/>
    <property type="project" value="UniProtKB-UniRule"/>
</dbReference>
<evidence type="ECO:0000256" key="7">
    <source>
        <dbReference type="ARBA" id="ARBA00023010"/>
    </source>
</evidence>
<reference evidence="10 11" key="1">
    <citation type="submission" date="2017-09" db="EMBL/GenBank/DDBJ databases">
        <title>Depth-based differentiation of microbial function through sediment-hosted aquifers and enrichment of novel symbionts in the deep terrestrial subsurface.</title>
        <authorList>
            <person name="Probst A.J."/>
            <person name="Ladd B."/>
            <person name="Jarett J.K."/>
            <person name="Geller-Mcgrath D.E."/>
            <person name="Sieber C.M."/>
            <person name="Emerson J.B."/>
            <person name="Anantharaman K."/>
            <person name="Thomas B.C."/>
            <person name="Malmstrom R."/>
            <person name="Stieglmeier M."/>
            <person name="Klingl A."/>
            <person name="Woyke T."/>
            <person name="Ryan C.M."/>
            <person name="Banfield J.F."/>
        </authorList>
    </citation>
    <scope>NUCLEOTIDE SEQUENCE [LARGE SCALE GENOMIC DNA]</scope>
    <source>
        <strain evidence="10">CG11_big_fil_rev_8_21_14_0_20_40_24</strain>
    </source>
</reference>
<dbReference type="GO" id="GO:0006605">
    <property type="term" value="P:protein targeting"/>
    <property type="evidence" value="ECO:0007669"/>
    <property type="project" value="UniProtKB-UniRule"/>
</dbReference>
<accession>A0A2H0K766</accession>
<dbReference type="InterPro" id="IPR001901">
    <property type="entry name" value="Translocase_SecE/Sec61-g"/>
</dbReference>
<dbReference type="InterPro" id="IPR038379">
    <property type="entry name" value="SecE_sf"/>
</dbReference>
<organism evidence="10 11">
    <name type="scientific">Candidatus Zambryskibacteria bacterium CG11_big_fil_rev_8_21_14_0_20_40_24</name>
    <dbReference type="NCBI Taxonomy" id="1975116"/>
    <lineage>
        <taxon>Bacteria</taxon>
        <taxon>Candidatus Zambryskiibacteriota</taxon>
    </lineage>
</organism>
<dbReference type="GO" id="GO:0065002">
    <property type="term" value="P:intracellular protein transmembrane transport"/>
    <property type="evidence" value="ECO:0007669"/>
    <property type="project" value="UniProtKB-UniRule"/>
</dbReference>
<dbReference type="InterPro" id="IPR005807">
    <property type="entry name" value="SecE_bac"/>
</dbReference>
<dbReference type="GO" id="GO:0005886">
    <property type="term" value="C:plasma membrane"/>
    <property type="evidence" value="ECO:0007669"/>
    <property type="project" value="UniProtKB-SubCell"/>
</dbReference>